<keyword evidence="2" id="KW-0282">Flagellum</keyword>
<evidence type="ECO:0000313" key="3">
    <source>
        <dbReference type="Proteomes" id="UP000281547"/>
    </source>
</evidence>
<reference evidence="2 3" key="1">
    <citation type="journal article" date="2016" name="Int. J. Syst. Evol. Microbiol.">
        <title>Arsenicitalea aurantiaca gen. nov., sp. nov., a new member of the family Hyphomicrobiaceae, isolated from high-arsenic sediment.</title>
        <authorList>
            <person name="Mu Y."/>
            <person name="Zhou L."/>
            <person name="Zeng X.C."/>
            <person name="Liu L."/>
            <person name="Pan Y."/>
            <person name="Chen X."/>
            <person name="Wang J."/>
            <person name="Li S."/>
            <person name="Li W.J."/>
            <person name="Wang Y."/>
        </authorList>
    </citation>
    <scope>NUCLEOTIDE SEQUENCE [LARGE SCALE GENOMIC DNA]</scope>
    <source>
        <strain evidence="2 3">42-50</strain>
    </source>
</reference>
<feature type="region of interest" description="Disordered" evidence="1">
    <location>
        <begin position="1"/>
        <end position="29"/>
    </location>
</feature>
<keyword evidence="3" id="KW-1185">Reference proteome</keyword>
<dbReference type="Pfam" id="PF10768">
    <property type="entry name" value="FliX"/>
    <property type="match status" value="1"/>
</dbReference>
<dbReference type="GO" id="GO:0044781">
    <property type="term" value="P:bacterial-type flagellum organization"/>
    <property type="evidence" value="ECO:0007669"/>
    <property type="project" value="InterPro"/>
</dbReference>
<protein>
    <submittedName>
        <fullName evidence="2">Flagellar assembly regulator FliX</fullName>
    </submittedName>
</protein>
<keyword evidence="2" id="KW-0966">Cell projection</keyword>
<sequence length="135" mass="14463">MRIENTSRPSHTRSTSSTPQRGSGGAFSIEGSAGQRAATAIGGNPAIGGIESLLALQSVDDPLLRRRRTVKRGTALLDTLEDLKADLLIGRLSEGRINQLLALLGQARDRGEPEVEALIDEIELRARVELAKLGR</sequence>
<dbReference type="Proteomes" id="UP000281547">
    <property type="component" value="Unassembled WGS sequence"/>
</dbReference>
<gene>
    <name evidence="2" type="ORF">EMQ25_08395</name>
</gene>
<keyword evidence="2" id="KW-0969">Cilium</keyword>
<dbReference type="AlphaFoldDB" id="A0A433XGG6"/>
<feature type="compositionally biased region" description="Low complexity" evidence="1">
    <location>
        <begin position="1"/>
        <end position="19"/>
    </location>
</feature>
<evidence type="ECO:0000313" key="2">
    <source>
        <dbReference type="EMBL" id="RUT33132.1"/>
    </source>
</evidence>
<accession>A0A433XGG6</accession>
<dbReference type="EMBL" id="RZNJ01000002">
    <property type="protein sequence ID" value="RUT33132.1"/>
    <property type="molecule type" value="Genomic_DNA"/>
</dbReference>
<name>A0A433XGG6_9HYPH</name>
<evidence type="ECO:0000256" key="1">
    <source>
        <dbReference type="SAM" id="MobiDB-lite"/>
    </source>
</evidence>
<organism evidence="2 3">
    <name type="scientific">Arsenicitalea aurantiaca</name>
    <dbReference type="NCBI Taxonomy" id="1783274"/>
    <lineage>
        <taxon>Bacteria</taxon>
        <taxon>Pseudomonadati</taxon>
        <taxon>Pseudomonadota</taxon>
        <taxon>Alphaproteobacteria</taxon>
        <taxon>Hyphomicrobiales</taxon>
        <taxon>Devosiaceae</taxon>
        <taxon>Arsenicitalea</taxon>
    </lineage>
</organism>
<dbReference type="OrthoDB" id="8005693at2"/>
<comment type="caution">
    <text evidence="2">The sequence shown here is derived from an EMBL/GenBank/DDBJ whole genome shotgun (WGS) entry which is preliminary data.</text>
</comment>
<dbReference type="RefSeq" id="WP_127188087.1">
    <property type="nucleotide sequence ID" value="NZ_RZNJ01000002.1"/>
</dbReference>
<dbReference type="InterPro" id="IPR019704">
    <property type="entry name" value="Flagellar_assmbl_FliX_class2"/>
</dbReference>
<proteinExistence type="predicted"/>